<name>A0A2P2E345_9LEPT</name>
<dbReference type="AlphaFoldDB" id="A0A2P2E345"/>
<reference evidence="2 3" key="1">
    <citation type="submission" date="2018-02" db="EMBL/GenBank/DDBJ databases">
        <title>Novel Leptospira species isolated from soil and water in Japan.</title>
        <authorList>
            <person name="Nakao R."/>
            <person name="Masuzawa T."/>
        </authorList>
    </citation>
    <scope>NUCLEOTIDE SEQUENCE [LARGE SCALE GENOMIC DNA]</scope>
    <source>
        <strain evidence="2 3">YH101</strain>
    </source>
</reference>
<gene>
    <name evidence="2" type="ORF">LPTSP4_28550</name>
</gene>
<accession>A0A2P2E345</accession>
<comment type="caution">
    <text evidence="2">The sequence shown here is derived from an EMBL/GenBank/DDBJ whole genome shotgun (WGS) entry which is preliminary data.</text>
</comment>
<evidence type="ECO:0000313" key="3">
    <source>
        <dbReference type="Proteomes" id="UP000245133"/>
    </source>
</evidence>
<dbReference type="OrthoDB" id="332312at2"/>
<organism evidence="2 3">
    <name type="scientific">Leptospira ryugenii</name>
    <dbReference type="NCBI Taxonomy" id="1917863"/>
    <lineage>
        <taxon>Bacteria</taxon>
        <taxon>Pseudomonadati</taxon>
        <taxon>Spirochaetota</taxon>
        <taxon>Spirochaetia</taxon>
        <taxon>Leptospirales</taxon>
        <taxon>Leptospiraceae</taxon>
        <taxon>Leptospira</taxon>
    </lineage>
</organism>
<keyword evidence="3" id="KW-1185">Reference proteome</keyword>
<protein>
    <submittedName>
        <fullName evidence="2">Uncharacterized protein</fullName>
    </submittedName>
</protein>
<sequence length="76" mass="8334">MDIASAVARVSGLGEPLTYVAPTFSNRPVEKVESIQANDYRPKYPDSQTKQKADSIQSTLDNSANYRPGDLVNLYA</sequence>
<feature type="region of interest" description="Disordered" evidence="1">
    <location>
        <begin position="32"/>
        <end position="67"/>
    </location>
</feature>
<feature type="compositionally biased region" description="Polar residues" evidence="1">
    <location>
        <begin position="54"/>
        <end position="65"/>
    </location>
</feature>
<proteinExistence type="predicted"/>
<dbReference type="EMBL" id="BFBB01000008">
    <property type="protein sequence ID" value="GBF51323.1"/>
    <property type="molecule type" value="Genomic_DNA"/>
</dbReference>
<evidence type="ECO:0000313" key="2">
    <source>
        <dbReference type="EMBL" id="GBF51323.1"/>
    </source>
</evidence>
<feature type="compositionally biased region" description="Basic and acidic residues" evidence="1">
    <location>
        <begin position="40"/>
        <end position="53"/>
    </location>
</feature>
<dbReference type="Proteomes" id="UP000245133">
    <property type="component" value="Unassembled WGS sequence"/>
</dbReference>
<dbReference type="RefSeq" id="WP_108978151.1">
    <property type="nucleotide sequence ID" value="NZ_BFBB01000008.1"/>
</dbReference>
<evidence type="ECO:0000256" key="1">
    <source>
        <dbReference type="SAM" id="MobiDB-lite"/>
    </source>
</evidence>